<keyword evidence="11 13" id="KW-0012">Acyltransferase</keyword>
<name>A0ABU9Y9L7_9SPHN</name>
<keyword evidence="6 13" id="KW-0808">Transferase</keyword>
<evidence type="ECO:0000256" key="6">
    <source>
        <dbReference type="ARBA" id="ARBA00022679"/>
    </source>
</evidence>
<evidence type="ECO:0000313" key="16">
    <source>
        <dbReference type="Proteomes" id="UP001419910"/>
    </source>
</evidence>
<feature type="transmembrane region" description="Helical" evidence="14">
    <location>
        <begin position="81"/>
        <end position="98"/>
    </location>
</feature>
<evidence type="ECO:0000256" key="14">
    <source>
        <dbReference type="SAM" id="Phobius"/>
    </source>
</evidence>
<feature type="transmembrane region" description="Helical" evidence="14">
    <location>
        <begin position="345"/>
        <end position="362"/>
    </location>
</feature>
<comment type="similarity">
    <text evidence="3 13">Belongs to the membrane-bound acyltransferase family.</text>
</comment>
<feature type="transmembrane region" description="Helical" evidence="14">
    <location>
        <begin position="180"/>
        <end position="199"/>
    </location>
</feature>
<evidence type="ECO:0000313" key="15">
    <source>
        <dbReference type="EMBL" id="MEN2792501.1"/>
    </source>
</evidence>
<evidence type="ECO:0000256" key="2">
    <source>
        <dbReference type="ARBA" id="ARBA00005182"/>
    </source>
</evidence>
<accession>A0ABU9Y9L7</accession>
<evidence type="ECO:0000256" key="13">
    <source>
        <dbReference type="PIRNR" id="PIRNR016636"/>
    </source>
</evidence>
<dbReference type="GO" id="GO:0016746">
    <property type="term" value="F:acyltransferase activity"/>
    <property type="evidence" value="ECO:0007669"/>
    <property type="project" value="UniProtKB-KW"/>
</dbReference>
<feature type="transmembrane region" description="Helical" evidence="14">
    <location>
        <begin position="320"/>
        <end position="339"/>
    </location>
</feature>
<dbReference type="EMBL" id="JBDIME010000029">
    <property type="protein sequence ID" value="MEN2792501.1"/>
    <property type="molecule type" value="Genomic_DNA"/>
</dbReference>
<dbReference type="RefSeq" id="WP_343889736.1">
    <property type="nucleotide sequence ID" value="NZ_BAAAEH010000023.1"/>
</dbReference>
<sequence length="505" mass="56015">MVFSSYVFICIFLPATLFGYWVFTHVSHQASKWWLCLASLVFYGWWDIRWLPVILVSILFNFMIGRAIIARTQQEKTSGALLAFGVAVNLAALAYYKYMFWLLGLVGLGATMPVAIGLPLGISFFTFTQIAFLVDASEEFHGRYSPTNYVLFVTFFPHLIAGPIVHHRDLMPQFEESRNFRLHAREIAIGLAIFAIGLAKKTVIADNVATVSARMLDHPGGTGAVWLGVLAYSMQLYFDFSGYSDMAVGLGRMFGIKFPVNFNSPYKATSIIDFWQRWHITLTRFLTAYVYNPIALALVRRRARAGLSTSKRASQSLRGFLVLIALPTWITIVLAGIWHGAGLQYVAYGVLHALYLTINHAWRTFGPKSVDDPGPVARAARAIGYGLLVYIGVLVAQVFFHAGSLHEGAVTVAQMVRLHGVDGPYAPIAVTDLLLVAAAAAIAWLAPNTWQLMAPHDPALATEDRIAPSRVHVQFTLGWAVLLGVILFLGLFNIQGEQPFIYFQF</sequence>
<evidence type="ECO:0000256" key="1">
    <source>
        <dbReference type="ARBA" id="ARBA00004651"/>
    </source>
</evidence>
<feature type="transmembrane region" description="Helical" evidence="14">
    <location>
        <begin position="425"/>
        <end position="446"/>
    </location>
</feature>
<dbReference type="InterPro" id="IPR004299">
    <property type="entry name" value="MBOAT_fam"/>
</dbReference>
<evidence type="ECO:0000256" key="4">
    <source>
        <dbReference type="ARBA" id="ARBA00016084"/>
    </source>
</evidence>
<gene>
    <name evidence="15" type="ORF">ABC974_22930</name>
</gene>
<feature type="transmembrane region" description="Helical" evidence="14">
    <location>
        <begin position="278"/>
        <end position="299"/>
    </location>
</feature>
<proteinExistence type="inferred from homology"/>
<evidence type="ECO:0000256" key="10">
    <source>
        <dbReference type="ARBA" id="ARBA00023136"/>
    </source>
</evidence>
<evidence type="ECO:0000256" key="11">
    <source>
        <dbReference type="ARBA" id="ARBA00023315"/>
    </source>
</evidence>
<dbReference type="Pfam" id="PF03062">
    <property type="entry name" value="MBOAT"/>
    <property type="match status" value="1"/>
</dbReference>
<dbReference type="InterPro" id="IPR024194">
    <property type="entry name" value="Ac/AlaTfrase_AlgI/DltB"/>
</dbReference>
<feature type="transmembrane region" description="Helical" evidence="14">
    <location>
        <begin position="110"/>
        <end position="134"/>
    </location>
</feature>
<keyword evidence="10 13" id="KW-0472">Membrane</keyword>
<dbReference type="PANTHER" id="PTHR13285">
    <property type="entry name" value="ACYLTRANSFERASE"/>
    <property type="match status" value="1"/>
</dbReference>
<keyword evidence="9 14" id="KW-1133">Transmembrane helix</keyword>
<dbReference type="PANTHER" id="PTHR13285:SF23">
    <property type="entry name" value="TEICHOIC ACID D-ALANYLTRANSFERASE"/>
    <property type="match status" value="1"/>
</dbReference>
<dbReference type="Proteomes" id="UP001419910">
    <property type="component" value="Unassembled WGS sequence"/>
</dbReference>
<keyword evidence="8" id="KW-0016">Alginate biosynthesis</keyword>
<keyword evidence="5 13" id="KW-1003">Cell membrane</keyword>
<evidence type="ECO:0000256" key="5">
    <source>
        <dbReference type="ARBA" id="ARBA00022475"/>
    </source>
</evidence>
<feature type="transmembrane region" description="Helical" evidence="14">
    <location>
        <begin position="6"/>
        <end position="23"/>
    </location>
</feature>
<evidence type="ECO:0000256" key="3">
    <source>
        <dbReference type="ARBA" id="ARBA00010323"/>
    </source>
</evidence>
<feature type="transmembrane region" description="Helical" evidence="14">
    <location>
        <begin position="52"/>
        <end position="69"/>
    </location>
</feature>
<dbReference type="InterPro" id="IPR051085">
    <property type="entry name" value="MB_O-acyltransferase"/>
</dbReference>
<organism evidence="15 16">
    <name type="scientific">Sphingomonas oligophenolica</name>
    <dbReference type="NCBI Taxonomy" id="301154"/>
    <lineage>
        <taxon>Bacteria</taxon>
        <taxon>Pseudomonadati</taxon>
        <taxon>Pseudomonadota</taxon>
        <taxon>Alphaproteobacteria</taxon>
        <taxon>Sphingomonadales</taxon>
        <taxon>Sphingomonadaceae</taxon>
        <taxon>Sphingomonas</taxon>
    </lineage>
</organism>
<dbReference type="PIRSF" id="PIRSF500217">
    <property type="entry name" value="AlgI"/>
    <property type="match status" value="1"/>
</dbReference>
<evidence type="ECO:0000256" key="9">
    <source>
        <dbReference type="ARBA" id="ARBA00022989"/>
    </source>
</evidence>
<evidence type="ECO:0000256" key="12">
    <source>
        <dbReference type="ARBA" id="ARBA00031030"/>
    </source>
</evidence>
<protein>
    <recommendedName>
        <fullName evidence="4">Probable alginate O-acetylase AlgI</fullName>
    </recommendedName>
    <alternativeName>
        <fullName evidence="12">Alginate biosynthesis protein AlgI</fullName>
    </alternativeName>
</protein>
<evidence type="ECO:0000256" key="8">
    <source>
        <dbReference type="ARBA" id="ARBA00022841"/>
    </source>
</evidence>
<keyword evidence="16" id="KW-1185">Reference proteome</keyword>
<keyword evidence="7 14" id="KW-0812">Transmembrane</keyword>
<feature type="transmembrane region" description="Helical" evidence="14">
    <location>
        <begin position="146"/>
        <end position="165"/>
    </location>
</feature>
<dbReference type="InterPro" id="IPR028362">
    <property type="entry name" value="AlgI"/>
</dbReference>
<feature type="transmembrane region" description="Helical" evidence="14">
    <location>
        <begin position="220"/>
        <end position="238"/>
    </location>
</feature>
<comment type="caution">
    <text evidence="15">The sequence shown here is derived from an EMBL/GenBank/DDBJ whole genome shotgun (WGS) entry which is preliminary data.</text>
</comment>
<comment type="subcellular location">
    <subcellularLocation>
        <location evidence="1">Cell membrane</location>
        <topology evidence="1">Multi-pass membrane protein</topology>
    </subcellularLocation>
</comment>
<comment type="pathway">
    <text evidence="2">Glycan biosynthesis; alginate biosynthesis.</text>
</comment>
<feature type="transmembrane region" description="Helical" evidence="14">
    <location>
        <begin position="383"/>
        <end position="405"/>
    </location>
</feature>
<evidence type="ECO:0000256" key="7">
    <source>
        <dbReference type="ARBA" id="ARBA00022692"/>
    </source>
</evidence>
<reference evidence="15 16" key="1">
    <citation type="submission" date="2024-05" db="EMBL/GenBank/DDBJ databases">
        <authorList>
            <person name="Liu Q."/>
            <person name="Xin Y.-H."/>
        </authorList>
    </citation>
    <scope>NUCLEOTIDE SEQUENCE [LARGE SCALE GENOMIC DNA]</scope>
    <source>
        <strain evidence="15 16">CGMCC 1.10181</strain>
    </source>
</reference>
<feature type="transmembrane region" description="Helical" evidence="14">
    <location>
        <begin position="475"/>
        <end position="494"/>
    </location>
</feature>
<dbReference type="PIRSF" id="PIRSF016636">
    <property type="entry name" value="AlgI_DltB"/>
    <property type="match status" value="1"/>
</dbReference>